<evidence type="ECO:0000313" key="1">
    <source>
        <dbReference type="EMBL" id="KKK83725.1"/>
    </source>
</evidence>
<accession>A0A0F8ZCR6</accession>
<sequence length="81" mass="8696">MLAEKVSDLSRGGAVPVDAQRQRLQTFQHDPGIERAHGGTGMLDVGVQRLLDERAVTEYEAAETAPLAVDMLGGRIDHDVG</sequence>
<gene>
    <name evidence="1" type="ORF">LCGC14_2790510</name>
</gene>
<name>A0A0F8ZCR6_9ZZZZ</name>
<dbReference type="EMBL" id="LAZR01052089">
    <property type="protein sequence ID" value="KKK83725.1"/>
    <property type="molecule type" value="Genomic_DNA"/>
</dbReference>
<organism evidence="1">
    <name type="scientific">marine sediment metagenome</name>
    <dbReference type="NCBI Taxonomy" id="412755"/>
    <lineage>
        <taxon>unclassified sequences</taxon>
        <taxon>metagenomes</taxon>
        <taxon>ecological metagenomes</taxon>
    </lineage>
</organism>
<feature type="non-terminal residue" evidence="1">
    <location>
        <position position="81"/>
    </location>
</feature>
<reference evidence="1" key="1">
    <citation type="journal article" date="2015" name="Nature">
        <title>Complex archaea that bridge the gap between prokaryotes and eukaryotes.</title>
        <authorList>
            <person name="Spang A."/>
            <person name="Saw J.H."/>
            <person name="Jorgensen S.L."/>
            <person name="Zaremba-Niedzwiedzka K."/>
            <person name="Martijn J."/>
            <person name="Lind A.E."/>
            <person name="van Eijk R."/>
            <person name="Schleper C."/>
            <person name="Guy L."/>
            <person name="Ettema T.J."/>
        </authorList>
    </citation>
    <scope>NUCLEOTIDE SEQUENCE</scope>
</reference>
<protein>
    <submittedName>
        <fullName evidence="1">Uncharacterized protein</fullName>
    </submittedName>
</protein>
<dbReference type="AlphaFoldDB" id="A0A0F8ZCR6"/>
<comment type="caution">
    <text evidence="1">The sequence shown here is derived from an EMBL/GenBank/DDBJ whole genome shotgun (WGS) entry which is preliminary data.</text>
</comment>
<proteinExistence type="predicted"/>